<keyword evidence="3" id="KW-1185">Reference proteome</keyword>
<protein>
    <submittedName>
        <fullName evidence="2">Uncharacterized protein</fullName>
    </submittedName>
</protein>
<feature type="region of interest" description="Disordered" evidence="1">
    <location>
        <begin position="68"/>
        <end position="103"/>
    </location>
</feature>
<comment type="caution">
    <text evidence="2">The sequence shown here is derived from an EMBL/GenBank/DDBJ whole genome shotgun (WGS) entry which is preliminary data.</text>
</comment>
<gene>
    <name evidence="2" type="ORF">CPB84DRAFT_1747942</name>
</gene>
<accession>A0A9P5NM85</accession>
<evidence type="ECO:0000313" key="3">
    <source>
        <dbReference type="Proteomes" id="UP000724874"/>
    </source>
</evidence>
<dbReference type="OrthoDB" id="10453167at2759"/>
<evidence type="ECO:0000256" key="1">
    <source>
        <dbReference type="SAM" id="MobiDB-lite"/>
    </source>
</evidence>
<feature type="compositionally biased region" description="Polar residues" evidence="1">
    <location>
        <begin position="94"/>
        <end position="103"/>
    </location>
</feature>
<evidence type="ECO:0000313" key="2">
    <source>
        <dbReference type="EMBL" id="KAF8898279.1"/>
    </source>
</evidence>
<dbReference type="EMBL" id="JADNYJ010000054">
    <property type="protein sequence ID" value="KAF8898279.1"/>
    <property type="molecule type" value="Genomic_DNA"/>
</dbReference>
<dbReference type="AlphaFoldDB" id="A0A9P5NM85"/>
<sequence>MPTRTCTCTTSKCGLVEGGVELDIRTYNNHLRKDREFFAAKLAEDSKRVLDDEIEKVGQHFASLAVSDSIPTPSSASGERLWSQPGDREGKNFSVPQSSNPCSSRQQIICNLLSRLAEIESAVDVLSVDVATKLEKLSTIPPADAFPLRHHHAECVRIQTDLSKVVYTASSVTVMKRQVSDKVDDIAKKLEEAKLSWIREMKISNSRQETKTPDIKVSTGKMNHNCIC</sequence>
<proteinExistence type="predicted"/>
<dbReference type="Proteomes" id="UP000724874">
    <property type="component" value="Unassembled WGS sequence"/>
</dbReference>
<reference evidence="2" key="1">
    <citation type="submission" date="2020-11" db="EMBL/GenBank/DDBJ databases">
        <authorList>
            <consortium name="DOE Joint Genome Institute"/>
            <person name="Ahrendt S."/>
            <person name="Riley R."/>
            <person name="Andreopoulos W."/>
            <person name="LaButti K."/>
            <person name="Pangilinan J."/>
            <person name="Ruiz-duenas F.J."/>
            <person name="Barrasa J.M."/>
            <person name="Sanchez-Garcia M."/>
            <person name="Camarero S."/>
            <person name="Miyauchi S."/>
            <person name="Serrano A."/>
            <person name="Linde D."/>
            <person name="Babiker R."/>
            <person name="Drula E."/>
            <person name="Ayuso-Fernandez I."/>
            <person name="Pacheco R."/>
            <person name="Padilla G."/>
            <person name="Ferreira P."/>
            <person name="Barriuso J."/>
            <person name="Kellner H."/>
            <person name="Castanera R."/>
            <person name="Alfaro M."/>
            <person name="Ramirez L."/>
            <person name="Pisabarro A.G."/>
            <person name="Kuo A."/>
            <person name="Tritt A."/>
            <person name="Lipzen A."/>
            <person name="He G."/>
            <person name="Yan M."/>
            <person name="Ng V."/>
            <person name="Cullen D."/>
            <person name="Martin F."/>
            <person name="Rosso M.-N."/>
            <person name="Henrissat B."/>
            <person name="Hibbett D."/>
            <person name="Martinez A.T."/>
            <person name="Grigoriev I.V."/>
        </authorList>
    </citation>
    <scope>NUCLEOTIDE SEQUENCE</scope>
    <source>
        <strain evidence="2">AH 44721</strain>
    </source>
</reference>
<organism evidence="2 3">
    <name type="scientific">Gymnopilus junonius</name>
    <name type="common">Spectacular rustgill mushroom</name>
    <name type="synonym">Gymnopilus spectabilis subsp. junonius</name>
    <dbReference type="NCBI Taxonomy" id="109634"/>
    <lineage>
        <taxon>Eukaryota</taxon>
        <taxon>Fungi</taxon>
        <taxon>Dikarya</taxon>
        <taxon>Basidiomycota</taxon>
        <taxon>Agaricomycotina</taxon>
        <taxon>Agaricomycetes</taxon>
        <taxon>Agaricomycetidae</taxon>
        <taxon>Agaricales</taxon>
        <taxon>Agaricineae</taxon>
        <taxon>Hymenogastraceae</taxon>
        <taxon>Gymnopilus</taxon>
    </lineage>
</organism>
<name>A0A9P5NM85_GYMJU</name>